<protein>
    <recommendedName>
        <fullName evidence="1">DUF4123 domain-containing protein</fullName>
    </recommendedName>
</protein>
<accession>A0A8H2NN33</accession>
<dbReference type="InterPro" id="IPR025391">
    <property type="entry name" value="DUF4123"/>
</dbReference>
<dbReference type="EMBL" id="CABVIE010000002">
    <property type="protein sequence ID" value="VVO62582.1"/>
    <property type="molecule type" value="Genomic_DNA"/>
</dbReference>
<sequence>MSTDSLLRTLRHHLFADPSRKVYAILDGCQIEDLPAWLKSSQVVCACLFDGPLDPMLEAAAPQIVTLAGDQPMTEAILREGWNKQWGVFLLTPARIDISALRQHLRSLLMVDLPGGRHALFRFYDPRAFKAVLPHLSQRQRSALFGPISAWLMEGNSVDTALCFEPGQGAEGREL</sequence>
<evidence type="ECO:0000259" key="1">
    <source>
        <dbReference type="Pfam" id="PF13503"/>
    </source>
</evidence>
<name>A0A8H2NN33_PSEFL</name>
<dbReference type="RefSeq" id="WP_150757101.1">
    <property type="nucleotide sequence ID" value="NZ_CABVIE010000002.1"/>
</dbReference>
<reference evidence="2 3" key="1">
    <citation type="submission" date="2019-09" db="EMBL/GenBank/DDBJ databases">
        <authorList>
            <person name="Chandra G."/>
            <person name="Truman W A."/>
        </authorList>
    </citation>
    <scope>NUCLEOTIDE SEQUENCE [LARGE SCALE GENOMIC DNA]</scope>
    <source>
        <strain evidence="2">PS900</strain>
    </source>
</reference>
<dbReference type="Proteomes" id="UP000325723">
    <property type="component" value="Unassembled WGS sequence"/>
</dbReference>
<gene>
    <name evidence="2" type="ORF">PS900_00877</name>
</gene>
<dbReference type="AlphaFoldDB" id="A0A8H2NN33"/>
<dbReference type="Pfam" id="PF13503">
    <property type="entry name" value="DUF4123"/>
    <property type="match status" value="1"/>
</dbReference>
<feature type="domain" description="DUF4123" evidence="1">
    <location>
        <begin position="22"/>
        <end position="143"/>
    </location>
</feature>
<organism evidence="2 3">
    <name type="scientific">Pseudomonas fluorescens</name>
    <dbReference type="NCBI Taxonomy" id="294"/>
    <lineage>
        <taxon>Bacteria</taxon>
        <taxon>Pseudomonadati</taxon>
        <taxon>Pseudomonadota</taxon>
        <taxon>Gammaproteobacteria</taxon>
        <taxon>Pseudomonadales</taxon>
        <taxon>Pseudomonadaceae</taxon>
        <taxon>Pseudomonas</taxon>
    </lineage>
</organism>
<comment type="caution">
    <text evidence="2">The sequence shown here is derived from an EMBL/GenBank/DDBJ whole genome shotgun (WGS) entry which is preliminary data.</text>
</comment>
<evidence type="ECO:0000313" key="2">
    <source>
        <dbReference type="EMBL" id="VVO62582.1"/>
    </source>
</evidence>
<evidence type="ECO:0000313" key="3">
    <source>
        <dbReference type="Proteomes" id="UP000325723"/>
    </source>
</evidence>
<proteinExistence type="predicted"/>